<dbReference type="Proteomes" id="UP000319424">
    <property type="component" value="Unassembled WGS sequence"/>
</dbReference>
<dbReference type="FunFam" id="3.40.50.300:FF:000134">
    <property type="entry name" value="Iron-enterobactin ABC transporter ATP-binding protein"/>
    <property type="match status" value="1"/>
</dbReference>
<evidence type="ECO:0000313" key="6">
    <source>
        <dbReference type="Proteomes" id="UP000319424"/>
    </source>
</evidence>
<protein>
    <submittedName>
        <fullName evidence="5">Metal ABC transporter ATP-binding protein</fullName>
    </submittedName>
</protein>
<dbReference type="GO" id="GO:0005524">
    <property type="term" value="F:ATP binding"/>
    <property type="evidence" value="ECO:0007669"/>
    <property type="project" value="UniProtKB-KW"/>
</dbReference>
<dbReference type="GO" id="GO:0016887">
    <property type="term" value="F:ATP hydrolysis activity"/>
    <property type="evidence" value="ECO:0007669"/>
    <property type="project" value="InterPro"/>
</dbReference>
<sequence>MEELINIQNLSYSYGKTDVLDDISLSVKRGDFIGIIGSNGAGKSTLIKLIAGILKVQNGTVQVTDVDGQRPVISYVSQMQDKKSVNFPATVLEIVMLGLYPKIGPFKFANNTHKLRVMEALSLVGMEDFAKRLISELSGGQRQKVMLAKALVSEPDIMILDEPTTGVDKNSSLLIYETLKTINENDNITIIIISHDIRNLKKYCKSVYEIEYGKLKKYDI</sequence>
<dbReference type="SUPFAM" id="SSF52540">
    <property type="entry name" value="P-loop containing nucleoside triphosphate hydrolases"/>
    <property type="match status" value="1"/>
</dbReference>
<dbReference type="SMART" id="SM00382">
    <property type="entry name" value="AAA"/>
    <property type="match status" value="1"/>
</dbReference>
<dbReference type="InterPro" id="IPR003439">
    <property type="entry name" value="ABC_transporter-like_ATP-bd"/>
</dbReference>
<dbReference type="PANTHER" id="PTHR42734">
    <property type="entry name" value="METAL TRANSPORT SYSTEM ATP-BINDING PROTEIN TM_0124-RELATED"/>
    <property type="match status" value="1"/>
</dbReference>
<keyword evidence="1" id="KW-0813">Transport</keyword>
<comment type="caution">
    <text evidence="5">The sequence shown here is derived from an EMBL/GenBank/DDBJ whole genome shotgun (WGS) entry which is preliminary data.</text>
</comment>
<dbReference type="Gene3D" id="3.40.50.300">
    <property type="entry name" value="P-loop containing nucleotide triphosphate hydrolases"/>
    <property type="match status" value="1"/>
</dbReference>
<dbReference type="InterPro" id="IPR050153">
    <property type="entry name" value="Metal_Ion_Import_ABC"/>
</dbReference>
<dbReference type="RefSeq" id="WP_144015379.1">
    <property type="nucleotide sequence ID" value="NZ_VJXW01000001.1"/>
</dbReference>
<evidence type="ECO:0000256" key="1">
    <source>
        <dbReference type="ARBA" id="ARBA00022448"/>
    </source>
</evidence>
<evidence type="ECO:0000313" key="5">
    <source>
        <dbReference type="EMBL" id="TRW28678.1"/>
    </source>
</evidence>
<name>A0A552VDY5_9FIRM</name>
<evidence type="ECO:0000256" key="2">
    <source>
        <dbReference type="ARBA" id="ARBA00022741"/>
    </source>
</evidence>
<keyword evidence="2" id="KW-0547">Nucleotide-binding</keyword>
<dbReference type="InterPro" id="IPR017871">
    <property type="entry name" value="ABC_transporter-like_CS"/>
</dbReference>
<dbReference type="PROSITE" id="PS00211">
    <property type="entry name" value="ABC_TRANSPORTER_1"/>
    <property type="match status" value="1"/>
</dbReference>
<proteinExistence type="predicted"/>
<dbReference type="AlphaFoldDB" id="A0A552VDY5"/>
<dbReference type="InterPro" id="IPR027417">
    <property type="entry name" value="P-loop_NTPase"/>
</dbReference>
<dbReference type="InterPro" id="IPR003593">
    <property type="entry name" value="AAA+_ATPase"/>
</dbReference>
<dbReference type="PROSITE" id="PS50893">
    <property type="entry name" value="ABC_TRANSPORTER_2"/>
    <property type="match status" value="1"/>
</dbReference>
<evidence type="ECO:0000256" key="3">
    <source>
        <dbReference type="ARBA" id="ARBA00022840"/>
    </source>
</evidence>
<dbReference type="OrthoDB" id="9806726at2"/>
<dbReference type="EMBL" id="VJXW01000001">
    <property type="protein sequence ID" value="TRW28678.1"/>
    <property type="molecule type" value="Genomic_DNA"/>
</dbReference>
<reference evidence="5 6" key="1">
    <citation type="submission" date="2019-07" db="EMBL/GenBank/DDBJ databases">
        <title>Criibacterium bergeronii gen. nov., sp. nov. isolated from human clinical samples.</title>
        <authorList>
            <person name="Maheux A.F."/>
            <person name="Boudreau D.K."/>
            <person name="Berube E."/>
            <person name="Brodeur S."/>
            <person name="Bernard K.A."/>
            <person name="Abed J.Y."/>
            <person name="Ducrey E."/>
            <person name="Guay E.F."/>
            <person name="Raymond F."/>
            <person name="Corbeil J."/>
            <person name="Domingo M.-C."/>
            <person name="Roy P.H."/>
            <person name="Boissinot M."/>
            <person name="Tocheva E.I."/>
            <person name="Omar R.F."/>
        </authorList>
    </citation>
    <scope>NUCLEOTIDE SEQUENCE [LARGE SCALE GENOMIC DNA]</scope>
    <source>
        <strain evidence="5 6">CCRI-24246</strain>
    </source>
</reference>
<gene>
    <name evidence="5" type="ORF">FL857_00920</name>
</gene>
<organism evidence="5 6">
    <name type="scientific">Criibacterium bergeronii</name>
    <dbReference type="NCBI Taxonomy" id="1871336"/>
    <lineage>
        <taxon>Bacteria</taxon>
        <taxon>Bacillati</taxon>
        <taxon>Bacillota</taxon>
        <taxon>Clostridia</taxon>
        <taxon>Peptostreptococcales</taxon>
        <taxon>Filifactoraceae</taxon>
        <taxon>Criibacterium</taxon>
    </lineage>
</organism>
<accession>A0A552VDY5</accession>
<dbReference type="Pfam" id="PF00005">
    <property type="entry name" value="ABC_tran"/>
    <property type="match status" value="1"/>
</dbReference>
<keyword evidence="3 5" id="KW-0067">ATP-binding</keyword>
<feature type="domain" description="ABC transporter" evidence="4">
    <location>
        <begin position="5"/>
        <end position="220"/>
    </location>
</feature>
<evidence type="ECO:0000259" key="4">
    <source>
        <dbReference type="PROSITE" id="PS50893"/>
    </source>
</evidence>